<organism evidence="1">
    <name type="scientific">Salmonella enterica</name>
    <name type="common">Salmonella choleraesuis</name>
    <dbReference type="NCBI Taxonomy" id="28901"/>
    <lineage>
        <taxon>Bacteria</taxon>
        <taxon>Pseudomonadati</taxon>
        <taxon>Pseudomonadota</taxon>
        <taxon>Gammaproteobacteria</taxon>
        <taxon>Enterobacterales</taxon>
        <taxon>Enterobacteriaceae</taxon>
        <taxon>Salmonella</taxon>
    </lineage>
</organism>
<feature type="non-terminal residue" evidence="1">
    <location>
        <position position="46"/>
    </location>
</feature>
<sequence length="46" mass="5194">MTNVAFIITKSEIGGAQTWVNEIAKLIEQDCKVFLITSEYGWLTQC</sequence>
<dbReference type="EMBL" id="AACXDW010000161">
    <property type="protein sequence ID" value="EAN1368525.1"/>
    <property type="molecule type" value="Genomic_DNA"/>
</dbReference>
<protein>
    <submittedName>
        <fullName evidence="1">Glycosyl transferase</fullName>
    </submittedName>
</protein>
<gene>
    <name evidence="1" type="ORF">D7U73_23520</name>
</gene>
<evidence type="ECO:0000313" key="1">
    <source>
        <dbReference type="EMBL" id="EAN1368525.1"/>
    </source>
</evidence>
<dbReference type="AlphaFoldDB" id="A0A5T3D3W9"/>
<accession>A0A5T3D3W9</accession>
<name>A0A5T3D3W9_SALER</name>
<keyword evidence="1" id="KW-0808">Transferase</keyword>
<proteinExistence type="predicted"/>
<dbReference type="GO" id="GO:0016740">
    <property type="term" value="F:transferase activity"/>
    <property type="evidence" value="ECO:0007669"/>
    <property type="project" value="UniProtKB-KW"/>
</dbReference>
<comment type="caution">
    <text evidence="1">The sequence shown here is derived from an EMBL/GenBank/DDBJ whole genome shotgun (WGS) entry which is preliminary data.</text>
</comment>
<reference evidence="1" key="1">
    <citation type="submission" date="2018-09" db="EMBL/GenBank/DDBJ databases">
        <authorList>
            <consortium name="PulseNet: The National Subtyping Network for Foodborne Disease Surveillance"/>
            <person name="Tarr C.L."/>
            <person name="Trees E."/>
            <person name="Katz L.S."/>
            <person name="Carleton-Romer H.A."/>
            <person name="Stroika S."/>
            <person name="Kucerova Z."/>
            <person name="Roache K.F."/>
            <person name="Sabol A.L."/>
            <person name="Besser J."/>
            <person name="Gerner-Smidt P."/>
        </authorList>
    </citation>
    <scope>NUCLEOTIDE SEQUENCE</scope>
    <source>
        <strain evidence="1">PNUSAS053955</strain>
    </source>
</reference>